<dbReference type="InterPro" id="IPR038837">
    <property type="entry name" value="tRNA_ligase_1"/>
</dbReference>
<gene>
    <name evidence="1" type="ORF">NYM_LOCUS12856</name>
</gene>
<dbReference type="EMBL" id="LR721780">
    <property type="protein sequence ID" value="VVV99381.1"/>
    <property type="molecule type" value="Genomic_DNA"/>
</dbReference>
<proteinExistence type="predicted"/>
<dbReference type="GO" id="GO:0006388">
    <property type="term" value="P:tRNA splicing, via endonucleolytic cleavage and ligation"/>
    <property type="evidence" value="ECO:0007669"/>
    <property type="project" value="InterPro"/>
</dbReference>
<accession>A0A5K1AB63</accession>
<sequence length="130" mass="14173">MAKKHQKVKKFLQDKNLEKTLTKAHVTLAHKRSHGVTSVASYGIFLNQKVPVDFTALLFSQNLAALEAQIGSIDGEKVASKNEWAHVTLWAGNGASAKDANMLSQLVLKGEAARVDFHKPVSVSGVVDFY</sequence>
<protein>
    <recommendedName>
        <fullName evidence="2">tRNA ligase phosphodiesterase domain-containing protein</fullName>
    </recommendedName>
</protein>
<dbReference type="AlphaFoldDB" id="A0A5K1AB63"/>
<name>A0A5K1AB63_9MAGN</name>
<evidence type="ECO:0008006" key="2">
    <source>
        <dbReference type="Google" id="ProtNLM"/>
    </source>
</evidence>
<dbReference type="PANTHER" id="PTHR35460">
    <property type="entry name" value="TRNA LIGASE 1"/>
    <property type="match status" value="1"/>
</dbReference>
<evidence type="ECO:0000313" key="1">
    <source>
        <dbReference type="EMBL" id="VVV99381.1"/>
    </source>
</evidence>
<reference evidence="1" key="1">
    <citation type="submission" date="2019-09" db="EMBL/GenBank/DDBJ databases">
        <authorList>
            <person name="Zhang L."/>
        </authorList>
    </citation>
    <scope>NUCLEOTIDE SEQUENCE</scope>
</reference>
<dbReference type="GO" id="GO:0003972">
    <property type="term" value="F:RNA ligase (ATP) activity"/>
    <property type="evidence" value="ECO:0007669"/>
    <property type="project" value="InterPro"/>
</dbReference>
<dbReference type="PANTHER" id="PTHR35460:SF1">
    <property type="entry name" value="TRNA LIGASE 1"/>
    <property type="match status" value="1"/>
</dbReference>
<organism evidence="1">
    <name type="scientific">Nymphaea colorata</name>
    <name type="common">pocket water lily</name>
    <dbReference type="NCBI Taxonomy" id="210225"/>
    <lineage>
        <taxon>Eukaryota</taxon>
        <taxon>Viridiplantae</taxon>
        <taxon>Streptophyta</taxon>
        <taxon>Embryophyta</taxon>
        <taxon>Tracheophyta</taxon>
        <taxon>Spermatophyta</taxon>
        <taxon>Magnoliopsida</taxon>
        <taxon>Nymphaeales</taxon>
        <taxon>Nymphaeaceae</taxon>
        <taxon>Nymphaea</taxon>
    </lineage>
</organism>